<feature type="region of interest" description="Disordered" evidence="1">
    <location>
        <begin position="293"/>
        <end position="315"/>
    </location>
</feature>
<evidence type="ECO:0000259" key="2">
    <source>
        <dbReference type="Pfam" id="PF14021"/>
    </source>
</evidence>
<dbReference type="InterPro" id="IPR036170">
    <property type="entry name" value="YezG-like_sf"/>
</dbReference>
<dbReference type="InterPro" id="IPR053024">
    <property type="entry name" value="Fungal_surface_NADase"/>
</dbReference>
<dbReference type="RefSeq" id="WP_225978084.1">
    <property type="nucleotide sequence ID" value="NZ_BJFL01000003.1"/>
</dbReference>
<dbReference type="AlphaFoldDB" id="A0A4D4IYC6"/>
<dbReference type="EMBL" id="BJFL01000003">
    <property type="protein sequence ID" value="GDY29241.1"/>
    <property type="molecule type" value="Genomic_DNA"/>
</dbReference>
<sequence>MADLPQWQLDRADELLRGVGEALLEVAPEGWRRLDLVCRSCATVQDMALTAVAEDGETWPLHPPDALFDAMAEVRRLTYRPGKGAWFSARFSMEPPARCSLVYNYEHDPRWDPPLPSAALERDLTEYPRVNERVPEWLIAAIEEVAGEPPPPRAPGSVGPRERDDLLRSIAVLLVMAAPAEWQELRLECRAVGRYLELPVELVTVDGATRWWTPPPEARRLFVDLRSGMYRRDAGTWTTASLTVRHPARYAAEFDTDREPNWSSPPPARAYADELRMFPRAPEQTPEWLLRRTGRPVPDRAPREGPPAAPPVLPPVRPVRVFDGVDASGRPFVRRPPVPPEEVGPLLEYLELAPVVLTAPGFAQDALSPVGVADVPRAFHTDGAWVWPAAVPHHLRRHGLPPQTELVEHARARGFRLPAVSTAARDAAVFAMTGRPPAADGCAEPERRVLTLLRRRLDELGVLPDEYGIGRPTGPDQEVLERRPDGRGWQVTRYLIDASPAQRPVAFDDVRGAATYLLGTLLIDTERAAERAARRARLAGFTEPGGRFAAAGRWPFQPLPGEPPLSLFRDRRVVELPAGTEVDRFGEPEGNLTYAAGTEWSARSLPAEWRRRPYHVYRLTRPLPAITGRAVPWFGQPGGGIGYLLPRSVAELLAEGSLSEPDEPYSVSAYGQVRTGQ</sequence>
<proteinExistence type="predicted"/>
<evidence type="ECO:0000256" key="1">
    <source>
        <dbReference type="SAM" id="MobiDB-lite"/>
    </source>
</evidence>
<dbReference type="InterPro" id="IPR025331">
    <property type="entry name" value="TNT"/>
</dbReference>
<gene>
    <name evidence="3" type="ORF">GTS_08740</name>
</gene>
<protein>
    <recommendedName>
        <fullName evidence="2">TNT domain-containing protein</fullName>
    </recommendedName>
</protein>
<feature type="compositionally biased region" description="Pro residues" evidence="1">
    <location>
        <begin position="304"/>
        <end position="315"/>
    </location>
</feature>
<name>A0A4D4IYC6_9PSEU</name>
<dbReference type="Proteomes" id="UP000298860">
    <property type="component" value="Unassembled WGS sequence"/>
</dbReference>
<evidence type="ECO:0000313" key="4">
    <source>
        <dbReference type="Proteomes" id="UP000298860"/>
    </source>
</evidence>
<evidence type="ECO:0000313" key="3">
    <source>
        <dbReference type="EMBL" id="GDY29241.1"/>
    </source>
</evidence>
<dbReference type="GO" id="GO:0050135">
    <property type="term" value="F:NADP+ nucleosidase activity"/>
    <property type="evidence" value="ECO:0007669"/>
    <property type="project" value="InterPro"/>
</dbReference>
<dbReference type="SUPFAM" id="SSF160424">
    <property type="entry name" value="BH3703-like"/>
    <property type="match status" value="2"/>
</dbReference>
<dbReference type="PANTHER" id="PTHR42059:SF1">
    <property type="entry name" value="TNT DOMAIN-CONTAINING PROTEIN"/>
    <property type="match status" value="1"/>
</dbReference>
<dbReference type="Pfam" id="PF14021">
    <property type="entry name" value="TNT"/>
    <property type="match status" value="1"/>
</dbReference>
<dbReference type="PANTHER" id="PTHR42059">
    <property type="entry name" value="TNT DOMAIN-CONTAINING PROTEIN"/>
    <property type="match status" value="1"/>
</dbReference>
<reference evidence="4" key="1">
    <citation type="submission" date="2019-04" db="EMBL/GenBank/DDBJ databases">
        <title>Draft genome sequence of Pseudonocardiaceae bacterium SL3-2-4.</title>
        <authorList>
            <person name="Ningsih F."/>
            <person name="Yokota A."/>
            <person name="Sakai Y."/>
            <person name="Nanatani K."/>
            <person name="Yabe S."/>
            <person name="Oetari A."/>
            <person name="Sjamsuridzal W."/>
        </authorList>
    </citation>
    <scope>NUCLEOTIDE SEQUENCE [LARGE SCALE GENOMIC DNA]</scope>
    <source>
        <strain evidence="4">SL3-2-4</strain>
    </source>
</reference>
<feature type="domain" description="TNT" evidence="2">
    <location>
        <begin position="575"/>
        <end position="660"/>
    </location>
</feature>
<accession>A0A4D4IYC6</accession>
<comment type="caution">
    <text evidence="3">The sequence shown here is derived from an EMBL/GenBank/DDBJ whole genome shotgun (WGS) entry which is preliminary data.</text>
</comment>
<organism evidence="3 4">
    <name type="scientific">Gandjariella thermophila</name>
    <dbReference type="NCBI Taxonomy" id="1931992"/>
    <lineage>
        <taxon>Bacteria</taxon>
        <taxon>Bacillati</taxon>
        <taxon>Actinomycetota</taxon>
        <taxon>Actinomycetes</taxon>
        <taxon>Pseudonocardiales</taxon>
        <taxon>Pseudonocardiaceae</taxon>
        <taxon>Gandjariella</taxon>
    </lineage>
</organism>
<keyword evidence="4" id="KW-1185">Reference proteome</keyword>